<organism evidence="1">
    <name type="scientific">marine sediment metagenome</name>
    <dbReference type="NCBI Taxonomy" id="412755"/>
    <lineage>
        <taxon>unclassified sequences</taxon>
        <taxon>metagenomes</taxon>
        <taxon>ecological metagenomes</taxon>
    </lineage>
</organism>
<dbReference type="Gene3D" id="1.20.1580.10">
    <property type="entry name" value="ABC transporter ATPase like domain"/>
    <property type="match status" value="1"/>
</dbReference>
<feature type="non-terminal residue" evidence="1">
    <location>
        <position position="1"/>
    </location>
</feature>
<proteinExistence type="predicted"/>
<reference evidence="1" key="1">
    <citation type="journal article" date="2015" name="Nature">
        <title>Complex archaea that bridge the gap between prokaryotes and eukaryotes.</title>
        <authorList>
            <person name="Spang A."/>
            <person name="Saw J.H."/>
            <person name="Jorgensen S.L."/>
            <person name="Zaremba-Niedzwiedzka K."/>
            <person name="Martijn J."/>
            <person name="Lind A.E."/>
            <person name="van Eijk R."/>
            <person name="Schleper C."/>
            <person name="Guy L."/>
            <person name="Ettema T.J."/>
        </authorList>
    </citation>
    <scope>NUCLEOTIDE SEQUENCE</scope>
</reference>
<comment type="caution">
    <text evidence="1">The sequence shown here is derived from an EMBL/GenBank/DDBJ whole genome shotgun (WGS) entry which is preliminary data.</text>
</comment>
<sequence>PPKPRPRDGHGEDDRYKAAMGLMIKAVTARAIEPICTTYLGLRAAGGGMPGEELLDRVDFMDSGQARGLIVAAFSKRRCLMCRTGAAECAQCEGTGLSEGHVCSHCEGLGVEVCEFCQGAGWSDVDQAPVEIRQKVLERRISRVRRDLSRLATLTMDKALRSARKANPMQRRETAEWMLRLRARLESLSRFLTNTGAIIGRIDRVLEALRVQPLP</sequence>
<protein>
    <submittedName>
        <fullName evidence="1">Uncharacterized protein</fullName>
    </submittedName>
</protein>
<dbReference type="AlphaFoldDB" id="A0A0F8YKZ5"/>
<evidence type="ECO:0000313" key="1">
    <source>
        <dbReference type="EMBL" id="KKK82057.1"/>
    </source>
</evidence>
<gene>
    <name evidence="1" type="ORF">LCGC14_2807210</name>
</gene>
<dbReference type="EMBL" id="LAZR01052845">
    <property type="protein sequence ID" value="KKK82057.1"/>
    <property type="molecule type" value="Genomic_DNA"/>
</dbReference>
<name>A0A0F8YKZ5_9ZZZZ</name>
<accession>A0A0F8YKZ5</accession>